<dbReference type="Pfam" id="PF16326">
    <property type="entry name" value="ABC_tran_CTD"/>
    <property type="match status" value="1"/>
</dbReference>
<evidence type="ECO:0000259" key="4">
    <source>
        <dbReference type="PROSITE" id="PS50893"/>
    </source>
</evidence>
<dbReference type="Pfam" id="PF00005">
    <property type="entry name" value="ABC_tran"/>
    <property type="match status" value="2"/>
</dbReference>
<proteinExistence type="predicted"/>
<accession>A0A1F6GMU6</accession>
<feature type="compositionally biased region" description="Low complexity" evidence="3">
    <location>
        <begin position="505"/>
        <end position="523"/>
    </location>
</feature>
<dbReference type="InterPro" id="IPR003593">
    <property type="entry name" value="AAA+_ATPase"/>
</dbReference>
<evidence type="ECO:0000256" key="3">
    <source>
        <dbReference type="SAM" id="MobiDB-lite"/>
    </source>
</evidence>
<dbReference type="Proteomes" id="UP000177583">
    <property type="component" value="Unassembled WGS sequence"/>
</dbReference>
<dbReference type="InterPro" id="IPR037118">
    <property type="entry name" value="Val-tRNA_synth_C_sf"/>
</dbReference>
<gene>
    <name evidence="5" type="ORF">A2557_12710</name>
</gene>
<dbReference type="GO" id="GO:0016887">
    <property type="term" value="F:ATP hydrolysis activity"/>
    <property type="evidence" value="ECO:0007669"/>
    <property type="project" value="InterPro"/>
</dbReference>
<dbReference type="PROSITE" id="PS00211">
    <property type="entry name" value="ABC_TRANSPORTER_1"/>
    <property type="match status" value="1"/>
</dbReference>
<feature type="domain" description="ABC transporter" evidence="4">
    <location>
        <begin position="294"/>
        <end position="511"/>
    </location>
</feature>
<evidence type="ECO:0000313" key="6">
    <source>
        <dbReference type="Proteomes" id="UP000177583"/>
    </source>
</evidence>
<name>A0A1F6GMU6_9PROT</name>
<evidence type="ECO:0000313" key="5">
    <source>
        <dbReference type="EMBL" id="OGG99451.1"/>
    </source>
</evidence>
<dbReference type="EMBL" id="MFNF01000057">
    <property type="protein sequence ID" value="OGG99451.1"/>
    <property type="molecule type" value="Genomic_DNA"/>
</dbReference>
<dbReference type="InterPro" id="IPR027417">
    <property type="entry name" value="P-loop_NTPase"/>
</dbReference>
<dbReference type="InterPro" id="IPR003439">
    <property type="entry name" value="ABC_transporter-like_ATP-bd"/>
</dbReference>
<sequence>MSLLVSCKDIEKAFGAEPLFYGISLGIHEGEKLGLIGANGSGKSTLLKLLSGEEEPDQGEVVFRRGLKVSRLAQAEAFGVQATVGQVLEQAAAKLHLDPEHTALKVEDWIAQAGFTGRDQLVSSLSGGYAKRLSIAKVLIQEPELLLLDEPTNHLDLEGILWLEKLLAQAEFAFVLISHDRQLLERVPKKMIEVGSHYPEGYLAVPGHWSDFLAAKEKFLEDQLRLQSVLSNKLRRENEWLSRGPKARGTKARGRIDAAADLDAELRMIKNLNRPKAKLGLDFVATGRQTRRLLEAYNLGLKMGERTLFQGLNLKLTNGSRLGLLGRNGSGKTSLLRLLQSQLAPTQGTLKTAEDLKIEVFDQHRLTLDPSWPLKNALSQTGESVVYQGKEVHIVTWAKRFLFSPSQLELPIGTLSGGEQARVQIARLMLSPADLLLLDEPTNDLDIPALEVLEESLMEFQGAIVLVTHDRALLSRVATGILGLGPLEPQLYASFDQWQAAQTEPKTLAPTAAPNPKAAPKPKGGLSYNEQKELRTLEAKVEKAEAELAEMEAQMTRPEMAQDHQGLEANWKKIQSQKNKVEALYARWHELESKAGG</sequence>
<dbReference type="PANTHER" id="PTHR42855">
    <property type="entry name" value="ABC TRANSPORTER ATP-BINDING SUBUNIT"/>
    <property type="match status" value="1"/>
</dbReference>
<dbReference type="Gene3D" id="1.10.287.380">
    <property type="entry name" value="Valyl-tRNA synthetase, C-terminal domain"/>
    <property type="match status" value="1"/>
</dbReference>
<dbReference type="SMART" id="SM00382">
    <property type="entry name" value="AAA"/>
    <property type="match status" value="2"/>
</dbReference>
<dbReference type="Gene3D" id="3.40.50.300">
    <property type="entry name" value="P-loop containing nucleotide triphosphate hydrolases"/>
    <property type="match status" value="2"/>
</dbReference>
<keyword evidence="2" id="KW-0067">ATP-binding</keyword>
<evidence type="ECO:0000256" key="2">
    <source>
        <dbReference type="ARBA" id="ARBA00022840"/>
    </source>
</evidence>
<dbReference type="CDD" id="cd03221">
    <property type="entry name" value="ABCF_EF-3"/>
    <property type="match status" value="2"/>
</dbReference>
<dbReference type="PANTHER" id="PTHR42855:SF2">
    <property type="entry name" value="DRUG RESISTANCE ABC TRANSPORTER,ATP-BINDING PROTEIN"/>
    <property type="match status" value="1"/>
</dbReference>
<dbReference type="InterPro" id="IPR051309">
    <property type="entry name" value="ABCF_ATPase"/>
</dbReference>
<dbReference type="InterPro" id="IPR017871">
    <property type="entry name" value="ABC_transporter-like_CS"/>
</dbReference>
<dbReference type="GO" id="GO:0003677">
    <property type="term" value="F:DNA binding"/>
    <property type="evidence" value="ECO:0007669"/>
    <property type="project" value="InterPro"/>
</dbReference>
<protein>
    <recommendedName>
        <fullName evidence="4">ABC transporter domain-containing protein</fullName>
    </recommendedName>
</protein>
<organism evidence="5 6">
    <name type="scientific">Candidatus Lambdaproteobacteria bacterium RIFOXYD2_FULL_56_26</name>
    <dbReference type="NCBI Taxonomy" id="1817773"/>
    <lineage>
        <taxon>Bacteria</taxon>
        <taxon>Pseudomonadati</taxon>
        <taxon>Pseudomonadota</taxon>
        <taxon>Candidatus Lambdaproteobacteria</taxon>
    </lineage>
</organism>
<reference evidence="5 6" key="1">
    <citation type="journal article" date="2016" name="Nat. Commun.">
        <title>Thousands of microbial genomes shed light on interconnected biogeochemical processes in an aquifer system.</title>
        <authorList>
            <person name="Anantharaman K."/>
            <person name="Brown C.T."/>
            <person name="Hug L.A."/>
            <person name="Sharon I."/>
            <person name="Castelle C.J."/>
            <person name="Probst A.J."/>
            <person name="Thomas B.C."/>
            <person name="Singh A."/>
            <person name="Wilkins M.J."/>
            <person name="Karaoz U."/>
            <person name="Brodie E.L."/>
            <person name="Williams K.H."/>
            <person name="Hubbard S.S."/>
            <person name="Banfield J.F."/>
        </authorList>
    </citation>
    <scope>NUCLEOTIDE SEQUENCE [LARGE SCALE GENOMIC DNA]</scope>
</reference>
<dbReference type="AlphaFoldDB" id="A0A1F6GMU6"/>
<dbReference type="GO" id="GO:0005524">
    <property type="term" value="F:ATP binding"/>
    <property type="evidence" value="ECO:0007669"/>
    <property type="project" value="UniProtKB-KW"/>
</dbReference>
<dbReference type="SUPFAM" id="SSF52540">
    <property type="entry name" value="P-loop containing nucleoside triphosphate hydrolases"/>
    <property type="match status" value="2"/>
</dbReference>
<dbReference type="PROSITE" id="PS50893">
    <property type="entry name" value="ABC_TRANSPORTER_2"/>
    <property type="match status" value="2"/>
</dbReference>
<feature type="region of interest" description="Disordered" evidence="3">
    <location>
        <begin position="505"/>
        <end position="529"/>
    </location>
</feature>
<dbReference type="InterPro" id="IPR032524">
    <property type="entry name" value="ABC_tran_C"/>
</dbReference>
<comment type="caution">
    <text evidence="5">The sequence shown here is derived from an EMBL/GenBank/DDBJ whole genome shotgun (WGS) entry which is preliminary data.</text>
</comment>
<evidence type="ECO:0000256" key="1">
    <source>
        <dbReference type="ARBA" id="ARBA00022741"/>
    </source>
</evidence>
<keyword evidence="1" id="KW-0547">Nucleotide-binding</keyword>
<feature type="domain" description="ABC transporter" evidence="4">
    <location>
        <begin position="5"/>
        <end position="225"/>
    </location>
</feature>